<keyword evidence="2" id="KW-1185">Reference proteome</keyword>
<comment type="caution">
    <text evidence="1">The sequence shown here is derived from an EMBL/GenBank/DDBJ whole genome shotgun (WGS) entry which is preliminary data.</text>
</comment>
<reference evidence="1" key="1">
    <citation type="submission" date="2022-06" db="EMBL/GenBank/DDBJ databases">
        <title>Sphingomicrobium sedimins sp. nov., a marine bacterium isolated from tidal flat.</title>
        <authorList>
            <person name="Kim C.-H."/>
            <person name="Yoo Y."/>
            <person name="Kim J.-J."/>
        </authorList>
    </citation>
    <scope>NUCLEOTIDE SEQUENCE</scope>
    <source>
        <strain evidence="1">GRR-S6-50</strain>
    </source>
</reference>
<accession>A0A9X2ELU6</accession>
<dbReference type="Pfam" id="PF10094">
    <property type="entry name" value="DUF2332"/>
    <property type="match status" value="1"/>
</dbReference>
<evidence type="ECO:0000313" key="2">
    <source>
        <dbReference type="Proteomes" id="UP001155128"/>
    </source>
</evidence>
<dbReference type="EMBL" id="JAMSHT010000001">
    <property type="protein sequence ID" value="MCM8557854.1"/>
    <property type="molecule type" value="Genomic_DNA"/>
</dbReference>
<proteinExistence type="predicted"/>
<gene>
    <name evidence="1" type="ORF">NDO55_08485</name>
</gene>
<dbReference type="PIRSF" id="PIRSF012608">
    <property type="entry name" value="UCP012608"/>
    <property type="match status" value="1"/>
</dbReference>
<protein>
    <submittedName>
        <fullName evidence="1">DUF2332 domain-containing protein</fullName>
    </submittedName>
</protein>
<organism evidence="1 2">
    <name type="scientific">Sphingomicrobium sediminis</name>
    <dbReference type="NCBI Taxonomy" id="2950949"/>
    <lineage>
        <taxon>Bacteria</taxon>
        <taxon>Pseudomonadati</taxon>
        <taxon>Pseudomonadota</taxon>
        <taxon>Alphaproteobacteria</taxon>
        <taxon>Sphingomonadales</taxon>
        <taxon>Sphingomonadaceae</taxon>
        <taxon>Sphingomicrobium</taxon>
    </lineage>
</organism>
<dbReference type="RefSeq" id="WP_252114282.1">
    <property type="nucleotide sequence ID" value="NZ_JAMSHT010000001.1"/>
</dbReference>
<dbReference type="InterPro" id="IPR011200">
    <property type="entry name" value="UCP012608"/>
</dbReference>
<dbReference type="AlphaFoldDB" id="A0A9X2ELU6"/>
<name>A0A9X2ELU6_9SPHN</name>
<dbReference type="Proteomes" id="UP001155128">
    <property type="component" value="Unassembled WGS sequence"/>
</dbReference>
<sequence length="346" mass="37446">MTTSVKEAFANQVDYCRANGAPLTATICKAVFDRLDPQSALGKRVFGWTGDPLKDVVPLRVAGGIHALHLANDEPQLAPVYAAQLTRAEVEEAIGAVIAERQEAILPWLDGPPQTNEAGRSAGLMAGLKWLAGEGYGPKFELIEIGSSGGINLMIDRFRIELGGAAQGPADSPVRLAPKWTGNAPPDVPVEIVSTTGCDRAPIGIGTREGQVKLAAYVWPEMTERMARLEAVFAFAEDDPPQVVQADAADFVEARLAAPQEEGVTRVLMHSLVWQYLPPETQARIRLAMKEAGAKATPQRPLAWVELEGDRTILKHRLHVTAWPGKAERVELARAHAHGGWMEWLA</sequence>
<evidence type="ECO:0000313" key="1">
    <source>
        <dbReference type="EMBL" id="MCM8557854.1"/>
    </source>
</evidence>